<organism evidence="8">
    <name type="scientific">Auxenochlorella protothecoides</name>
    <name type="common">Green microalga</name>
    <name type="synonym">Chlorella protothecoides</name>
    <dbReference type="NCBI Taxonomy" id="3075"/>
    <lineage>
        <taxon>Eukaryota</taxon>
        <taxon>Viridiplantae</taxon>
        <taxon>Chlorophyta</taxon>
        <taxon>core chlorophytes</taxon>
        <taxon>Trebouxiophyceae</taxon>
        <taxon>Chlorellales</taxon>
        <taxon>Chlorellaceae</taxon>
        <taxon>Auxenochlorella</taxon>
    </lineage>
</organism>
<evidence type="ECO:0000313" key="8">
    <source>
        <dbReference type="EMBL" id="JAT72736.1"/>
    </source>
</evidence>
<dbReference type="Gene3D" id="3.60.60.30">
    <property type="match status" value="1"/>
</dbReference>
<reference evidence="8" key="1">
    <citation type="submission" date="2015-08" db="EMBL/GenBank/DDBJ databases">
        <authorList>
            <person name="Babu N.S."/>
            <person name="Beckwith C.J."/>
            <person name="Beseler K.G."/>
            <person name="Brison A."/>
            <person name="Carone J.V."/>
            <person name="Caskin T.P."/>
            <person name="Diamond M."/>
            <person name="Durham M.E."/>
            <person name="Foxe J.M."/>
            <person name="Go M."/>
            <person name="Henderson B.A."/>
            <person name="Jones I.B."/>
            <person name="McGettigan J.A."/>
            <person name="Micheletti S.J."/>
            <person name="Nasrallah M.E."/>
            <person name="Ortiz D."/>
            <person name="Piller C.R."/>
            <person name="Privatt S.R."/>
            <person name="Schneider S.L."/>
            <person name="Sharp S."/>
            <person name="Smith T.C."/>
            <person name="Stanton J.D."/>
            <person name="Ullery H.E."/>
            <person name="Wilson R.J."/>
            <person name="Serrano M.G."/>
            <person name="Buck G."/>
            <person name="Lee V."/>
            <person name="Wang Y."/>
            <person name="Carvalho R."/>
            <person name="Voegtly L."/>
            <person name="Shi R."/>
            <person name="Duckworth R."/>
            <person name="Johnson A."/>
            <person name="Loviza R."/>
            <person name="Walstead R."/>
            <person name="Shah Z."/>
            <person name="Kiflezghi M."/>
            <person name="Wade K."/>
            <person name="Ball S.L."/>
            <person name="Bradley K.W."/>
            <person name="Asai D.J."/>
            <person name="Bowman C.A."/>
            <person name="Russell D.A."/>
            <person name="Pope W.H."/>
            <person name="Jacobs-Sera D."/>
            <person name="Hendrix R.W."/>
            <person name="Hatfull G.F."/>
        </authorList>
    </citation>
    <scope>NUCLEOTIDE SEQUENCE</scope>
</reference>
<protein>
    <recommendedName>
        <fullName evidence="7">Phospholipase B-like</fullName>
        <ecNumber evidence="7">3.1.1.-</ecNumber>
    </recommendedName>
</protein>
<dbReference type="GO" id="GO:0009395">
    <property type="term" value="P:phospholipid catabolic process"/>
    <property type="evidence" value="ECO:0007669"/>
    <property type="project" value="TreeGrafter"/>
</dbReference>
<keyword evidence="4 7" id="KW-0442">Lipid degradation</keyword>
<keyword evidence="2 7" id="KW-0732">Signal</keyword>
<dbReference type="EMBL" id="GDKF01005886">
    <property type="protein sequence ID" value="JAT72736.1"/>
    <property type="molecule type" value="Transcribed_RNA"/>
</dbReference>
<evidence type="ECO:0000256" key="3">
    <source>
        <dbReference type="ARBA" id="ARBA00022801"/>
    </source>
</evidence>
<proteinExistence type="inferred from homology"/>
<feature type="chain" id="PRO_5011332769" description="Phospholipase B-like" evidence="7">
    <location>
        <begin position="24"/>
        <end position="446"/>
    </location>
</feature>
<evidence type="ECO:0000256" key="6">
    <source>
        <dbReference type="ARBA" id="ARBA00023180"/>
    </source>
</evidence>
<gene>
    <name evidence="8" type="ORF">g.32067</name>
</gene>
<feature type="signal peptide" evidence="7">
    <location>
        <begin position="1"/>
        <end position="23"/>
    </location>
</feature>
<dbReference type="EC" id="3.1.1.-" evidence="7"/>
<dbReference type="InterPro" id="IPR007000">
    <property type="entry name" value="PLipase_B-like"/>
</dbReference>
<name>A0A1D2A0M7_AUXPR</name>
<accession>A0A1D2A0M7</accession>
<dbReference type="AlphaFoldDB" id="A0A1D2A0M7"/>
<feature type="non-terminal residue" evidence="8">
    <location>
        <position position="446"/>
    </location>
</feature>
<dbReference type="GO" id="GO:0004620">
    <property type="term" value="F:phospholipase activity"/>
    <property type="evidence" value="ECO:0007669"/>
    <property type="project" value="InterPro"/>
</dbReference>
<comment type="similarity">
    <text evidence="1 7">Belongs to the phospholipase B-like family.</text>
</comment>
<sequence>MSKRAAWWLACLLVAGYWQQALGAAQPHQPFLHATRRSAPHRHVPVHEGCAVIANGPDAIVFSATECKGAVAHASFQRGKHTRHGWSQFSVHTFNTTDDLTQLRAAGFLEGYFTAREIQTHYNNVVSTFNTSQAQRDWLLEQHAWSRSQATERGPSSPAWRAVGLTLAQLEGMVLGYAARRRTEGDALRDLGLVAFLETSSVGDLGDIRRAIAVRQSLKTATAQGDLLAPWAGMGPQEVVRELTQGGRCSALVSVTPDLSDLLLGHSAWFTYGGMVRVYKHYRCALSDPDLPGTALSFSSYPGELSSDDDFYLTNTGLAVLQTTNRVLNESLFHDVHPHSLPSWQRERVACWTARDGPAWAAAVAAHNSGTGNNQWMVADLGRFAPGADLTPGLLTIVEQIPGRVAVWDGTPHLERGYWPSYNIPADPGVYAASGYAAAAAALAAR</sequence>
<evidence type="ECO:0000256" key="2">
    <source>
        <dbReference type="ARBA" id="ARBA00022729"/>
    </source>
</evidence>
<evidence type="ECO:0000256" key="5">
    <source>
        <dbReference type="ARBA" id="ARBA00023098"/>
    </source>
</evidence>
<comment type="function">
    <text evidence="7">Putative phospholipase.</text>
</comment>
<keyword evidence="5 7" id="KW-0443">Lipid metabolism</keyword>
<dbReference type="GO" id="GO:0005576">
    <property type="term" value="C:extracellular region"/>
    <property type="evidence" value="ECO:0007669"/>
    <property type="project" value="TreeGrafter"/>
</dbReference>
<evidence type="ECO:0000256" key="4">
    <source>
        <dbReference type="ARBA" id="ARBA00022963"/>
    </source>
</evidence>
<evidence type="ECO:0000256" key="7">
    <source>
        <dbReference type="RuleBase" id="RU364138"/>
    </source>
</evidence>
<evidence type="ECO:0000256" key="1">
    <source>
        <dbReference type="ARBA" id="ARBA00007835"/>
    </source>
</evidence>
<dbReference type="Pfam" id="PF04916">
    <property type="entry name" value="Phospholip_B"/>
    <property type="match status" value="1"/>
</dbReference>
<dbReference type="PANTHER" id="PTHR12370:SF3">
    <property type="entry name" value="PHOSPHOLIPASE B-LIKE 2-RELATED"/>
    <property type="match status" value="1"/>
</dbReference>
<keyword evidence="6" id="KW-0325">Glycoprotein</keyword>
<keyword evidence="3 7" id="KW-0378">Hydrolase</keyword>
<dbReference type="PANTHER" id="PTHR12370">
    <property type="entry name" value="PHOSPHOLIPASE B-RELATED"/>
    <property type="match status" value="1"/>
</dbReference>